<dbReference type="Proteomes" id="UP001066276">
    <property type="component" value="Chromosome 2_2"/>
</dbReference>
<protein>
    <submittedName>
        <fullName evidence="1">Uncharacterized protein</fullName>
    </submittedName>
</protein>
<comment type="caution">
    <text evidence="1">The sequence shown here is derived from an EMBL/GenBank/DDBJ whole genome shotgun (WGS) entry which is preliminary data.</text>
</comment>
<proteinExistence type="predicted"/>
<evidence type="ECO:0000313" key="2">
    <source>
        <dbReference type="Proteomes" id="UP001066276"/>
    </source>
</evidence>
<name>A0AAV7UUJ7_PLEWA</name>
<gene>
    <name evidence="1" type="ORF">NDU88_000859</name>
</gene>
<keyword evidence="2" id="KW-1185">Reference proteome</keyword>
<reference evidence="1" key="1">
    <citation type="journal article" date="2022" name="bioRxiv">
        <title>Sequencing and chromosome-scale assembly of the giantPleurodeles waltlgenome.</title>
        <authorList>
            <person name="Brown T."/>
            <person name="Elewa A."/>
            <person name="Iarovenko S."/>
            <person name="Subramanian E."/>
            <person name="Araus A.J."/>
            <person name="Petzold A."/>
            <person name="Susuki M."/>
            <person name="Suzuki K.-i.T."/>
            <person name="Hayashi T."/>
            <person name="Toyoda A."/>
            <person name="Oliveira C."/>
            <person name="Osipova E."/>
            <person name="Leigh N.D."/>
            <person name="Simon A."/>
            <person name="Yun M.H."/>
        </authorList>
    </citation>
    <scope>NUCLEOTIDE SEQUENCE</scope>
    <source>
        <strain evidence="1">20211129_DDA</strain>
        <tissue evidence="1">Liver</tissue>
    </source>
</reference>
<dbReference type="EMBL" id="JANPWB010000004">
    <property type="protein sequence ID" value="KAJ1191543.1"/>
    <property type="molecule type" value="Genomic_DNA"/>
</dbReference>
<organism evidence="1 2">
    <name type="scientific">Pleurodeles waltl</name>
    <name type="common">Iberian ribbed newt</name>
    <dbReference type="NCBI Taxonomy" id="8319"/>
    <lineage>
        <taxon>Eukaryota</taxon>
        <taxon>Metazoa</taxon>
        <taxon>Chordata</taxon>
        <taxon>Craniata</taxon>
        <taxon>Vertebrata</taxon>
        <taxon>Euteleostomi</taxon>
        <taxon>Amphibia</taxon>
        <taxon>Batrachia</taxon>
        <taxon>Caudata</taxon>
        <taxon>Salamandroidea</taxon>
        <taxon>Salamandridae</taxon>
        <taxon>Pleurodelinae</taxon>
        <taxon>Pleurodeles</taxon>
    </lineage>
</organism>
<sequence>MAKGGGGWSRTAGFTCRNQDTLVGSVLIEGITTTIYALDLAFEHAPCQLCGLLVVRPPLMYGDTFGH</sequence>
<evidence type="ECO:0000313" key="1">
    <source>
        <dbReference type="EMBL" id="KAJ1191543.1"/>
    </source>
</evidence>
<dbReference type="AlphaFoldDB" id="A0AAV7UUJ7"/>
<accession>A0AAV7UUJ7</accession>